<feature type="non-terminal residue" evidence="1">
    <location>
        <position position="59"/>
    </location>
</feature>
<reference evidence="1 2" key="1">
    <citation type="journal article" date="2021" name="Nat. Plants">
        <title>The Taxus genome provides insights into paclitaxel biosynthesis.</title>
        <authorList>
            <person name="Xiong X."/>
            <person name="Gou J."/>
            <person name="Liao Q."/>
            <person name="Li Y."/>
            <person name="Zhou Q."/>
            <person name="Bi G."/>
            <person name="Li C."/>
            <person name="Du R."/>
            <person name="Wang X."/>
            <person name="Sun T."/>
            <person name="Guo L."/>
            <person name="Liang H."/>
            <person name="Lu P."/>
            <person name="Wu Y."/>
            <person name="Zhang Z."/>
            <person name="Ro D.K."/>
            <person name="Shang Y."/>
            <person name="Huang S."/>
            <person name="Yan J."/>
        </authorList>
    </citation>
    <scope>NUCLEOTIDE SEQUENCE [LARGE SCALE GENOMIC DNA]</scope>
    <source>
        <strain evidence="1">Ta-2019</strain>
    </source>
</reference>
<protein>
    <submittedName>
        <fullName evidence="1">Uncharacterized protein</fullName>
    </submittedName>
</protein>
<dbReference type="Proteomes" id="UP000824469">
    <property type="component" value="Unassembled WGS sequence"/>
</dbReference>
<accession>A0AA38C6I1</accession>
<dbReference type="EMBL" id="JAHRHJ020000011">
    <property type="protein sequence ID" value="KAH9294857.1"/>
    <property type="molecule type" value="Genomic_DNA"/>
</dbReference>
<name>A0AA38C6I1_TAXCH</name>
<sequence length="59" mass="7069">ILVYDRQEFQITLRERMSIRTRSTIRRAMIRMRGILKAVMVEVEDTMVDLEDEVVVVEE</sequence>
<comment type="caution">
    <text evidence="1">The sequence shown here is derived from an EMBL/GenBank/DDBJ whole genome shotgun (WGS) entry which is preliminary data.</text>
</comment>
<evidence type="ECO:0000313" key="1">
    <source>
        <dbReference type="EMBL" id="KAH9294857.1"/>
    </source>
</evidence>
<keyword evidence="2" id="KW-1185">Reference proteome</keyword>
<organism evidence="1 2">
    <name type="scientific">Taxus chinensis</name>
    <name type="common">Chinese yew</name>
    <name type="synonym">Taxus wallichiana var. chinensis</name>
    <dbReference type="NCBI Taxonomy" id="29808"/>
    <lineage>
        <taxon>Eukaryota</taxon>
        <taxon>Viridiplantae</taxon>
        <taxon>Streptophyta</taxon>
        <taxon>Embryophyta</taxon>
        <taxon>Tracheophyta</taxon>
        <taxon>Spermatophyta</taxon>
        <taxon>Pinopsida</taxon>
        <taxon>Pinidae</taxon>
        <taxon>Conifers II</taxon>
        <taxon>Cupressales</taxon>
        <taxon>Taxaceae</taxon>
        <taxon>Taxus</taxon>
    </lineage>
</organism>
<feature type="non-terminal residue" evidence="1">
    <location>
        <position position="1"/>
    </location>
</feature>
<proteinExistence type="predicted"/>
<evidence type="ECO:0000313" key="2">
    <source>
        <dbReference type="Proteomes" id="UP000824469"/>
    </source>
</evidence>
<dbReference type="AlphaFoldDB" id="A0AA38C6I1"/>
<gene>
    <name evidence="1" type="ORF">KI387_038445</name>
</gene>